<dbReference type="Proteomes" id="UP000178086">
    <property type="component" value="Unassembled WGS sequence"/>
</dbReference>
<evidence type="ECO:0000313" key="3">
    <source>
        <dbReference type="EMBL" id="OFW32831.1"/>
    </source>
</evidence>
<gene>
    <name evidence="3" type="ORF">A2074_05415</name>
</gene>
<dbReference type="PRINTS" id="PR01438">
    <property type="entry name" value="UNVRSLSTRESS"/>
</dbReference>
<proteinExistence type="inferred from homology"/>
<feature type="domain" description="UspA" evidence="2">
    <location>
        <begin position="7"/>
        <end position="123"/>
    </location>
</feature>
<evidence type="ECO:0000313" key="4">
    <source>
        <dbReference type="Proteomes" id="UP000178086"/>
    </source>
</evidence>
<dbReference type="EMBL" id="MELI01000084">
    <property type="protein sequence ID" value="OFW32831.1"/>
    <property type="molecule type" value="Genomic_DNA"/>
</dbReference>
<reference evidence="3 4" key="1">
    <citation type="journal article" date="2016" name="Nat. Commun.">
        <title>Thousands of microbial genomes shed light on interconnected biogeochemical processes in an aquifer system.</title>
        <authorList>
            <person name="Anantharaman K."/>
            <person name="Brown C.T."/>
            <person name="Hug L.A."/>
            <person name="Sharon I."/>
            <person name="Castelle C.J."/>
            <person name="Probst A.J."/>
            <person name="Thomas B.C."/>
            <person name="Singh A."/>
            <person name="Wilkins M.J."/>
            <person name="Karaoz U."/>
            <person name="Brodie E.L."/>
            <person name="Williams K.H."/>
            <person name="Hubbard S.S."/>
            <person name="Banfield J.F."/>
        </authorList>
    </citation>
    <scope>NUCLEOTIDE SEQUENCE [LARGE SCALE GENOMIC DNA]</scope>
</reference>
<organism evidence="3 4">
    <name type="scientific">Candidatus Aquicultor primus</name>
    <dbReference type="NCBI Taxonomy" id="1797195"/>
    <lineage>
        <taxon>Bacteria</taxon>
        <taxon>Bacillati</taxon>
        <taxon>Actinomycetota</taxon>
        <taxon>Candidatus Aquicultoria</taxon>
        <taxon>Candidatus Aquicultorales</taxon>
        <taxon>Candidatus Aquicultoraceae</taxon>
        <taxon>Candidatus Aquicultor</taxon>
    </lineage>
</organism>
<dbReference type="InterPro" id="IPR006015">
    <property type="entry name" value="Universal_stress_UspA"/>
</dbReference>
<dbReference type="Gene3D" id="3.40.50.620">
    <property type="entry name" value="HUPs"/>
    <property type="match status" value="1"/>
</dbReference>
<sequence>MKNRPAVIIPLDGSKTATAALGAAQAMAMTMDAVLNIVYVTEEMIDEKELLQELKVDRLDVKDFSVHMITGATVVDAILKFAASVETEMIVMSSHGWTYNTQHLLGSNTMGVVERAIDPVMVIS</sequence>
<dbReference type="Pfam" id="PF00582">
    <property type="entry name" value="Usp"/>
    <property type="match status" value="1"/>
</dbReference>
<feature type="non-terminal residue" evidence="3">
    <location>
        <position position="124"/>
    </location>
</feature>
<dbReference type="PANTHER" id="PTHR46268:SF6">
    <property type="entry name" value="UNIVERSAL STRESS PROTEIN UP12"/>
    <property type="match status" value="1"/>
</dbReference>
<accession>A0A1F2UII5</accession>
<dbReference type="InterPro" id="IPR006016">
    <property type="entry name" value="UspA"/>
</dbReference>
<protein>
    <recommendedName>
        <fullName evidence="2">UspA domain-containing protein</fullName>
    </recommendedName>
</protein>
<dbReference type="CDD" id="cd00293">
    <property type="entry name" value="USP-like"/>
    <property type="match status" value="1"/>
</dbReference>
<dbReference type="AlphaFoldDB" id="A0A1F2UII5"/>
<name>A0A1F2UII5_9ACTN</name>
<dbReference type="SUPFAM" id="SSF52402">
    <property type="entry name" value="Adenine nucleotide alpha hydrolases-like"/>
    <property type="match status" value="1"/>
</dbReference>
<dbReference type="PANTHER" id="PTHR46268">
    <property type="entry name" value="STRESS RESPONSE PROTEIN NHAX"/>
    <property type="match status" value="1"/>
</dbReference>
<comment type="caution">
    <text evidence="3">The sequence shown here is derived from an EMBL/GenBank/DDBJ whole genome shotgun (WGS) entry which is preliminary data.</text>
</comment>
<evidence type="ECO:0000256" key="1">
    <source>
        <dbReference type="ARBA" id="ARBA00008791"/>
    </source>
</evidence>
<dbReference type="InterPro" id="IPR014729">
    <property type="entry name" value="Rossmann-like_a/b/a_fold"/>
</dbReference>
<comment type="similarity">
    <text evidence="1">Belongs to the universal stress protein A family.</text>
</comment>
<evidence type="ECO:0000259" key="2">
    <source>
        <dbReference type="Pfam" id="PF00582"/>
    </source>
</evidence>